<dbReference type="EMBL" id="NVUS01000014">
    <property type="protein sequence ID" value="PCI99761.1"/>
    <property type="molecule type" value="Genomic_DNA"/>
</dbReference>
<dbReference type="PANTHER" id="PTHR42912:SF93">
    <property type="entry name" value="N6-ADENOSINE-METHYLTRANSFERASE TMT1A"/>
    <property type="match status" value="1"/>
</dbReference>
<dbReference type="Pfam" id="PF08241">
    <property type="entry name" value="Methyltransf_11"/>
    <property type="match status" value="1"/>
</dbReference>
<reference key="1">
    <citation type="submission" date="2017-08" db="EMBL/GenBank/DDBJ databases">
        <title>A dynamic microbial community with high functional redundancy inhabits the cold, oxic subseafloor aquifer.</title>
        <authorList>
            <person name="Tully B.J."/>
            <person name="Wheat C.G."/>
            <person name="Glazer B.T."/>
            <person name="Huber J.A."/>
        </authorList>
    </citation>
    <scope>NUCLEOTIDE SEQUENCE [LARGE SCALE GENOMIC DNA]</scope>
</reference>
<dbReference type="InterPro" id="IPR011991">
    <property type="entry name" value="ArsR-like_HTH"/>
</dbReference>
<organism evidence="2">
    <name type="scientific">OCS116 cluster bacterium</name>
    <dbReference type="NCBI Taxonomy" id="2030921"/>
    <lineage>
        <taxon>Bacteria</taxon>
        <taxon>Pseudomonadati</taxon>
        <taxon>Pseudomonadota</taxon>
        <taxon>Alphaproteobacteria</taxon>
        <taxon>OCS116 cluster</taxon>
    </lineage>
</organism>
<reference evidence="2" key="2">
    <citation type="journal article" date="2018" name="ISME J.">
        <title>A dynamic microbial community with high functional redundancy inhabits the cold, oxic subseafloor aquifer.</title>
        <authorList>
            <person name="Tully B.J."/>
            <person name="Wheat C.G."/>
            <person name="Glazer B.T."/>
            <person name="Huber J.A."/>
        </authorList>
    </citation>
    <scope>NUCLEOTIDE SEQUENCE</scope>
    <source>
        <strain evidence="2">NORP83</strain>
    </source>
</reference>
<dbReference type="GO" id="GO:0008757">
    <property type="term" value="F:S-adenosylmethionine-dependent methyltransferase activity"/>
    <property type="evidence" value="ECO:0007669"/>
    <property type="project" value="InterPro"/>
</dbReference>
<evidence type="ECO:0000313" key="2">
    <source>
        <dbReference type="EMBL" id="PCI99761.1"/>
    </source>
</evidence>
<dbReference type="InterPro" id="IPR001845">
    <property type="entry name" value="HTH_ArsR_DNA-bd_dom"/>
</dbReference>
<dbReference type="SMART" id="SM00418">
    <property type="entry name" value="HTH_ARSR"/>
    <property type="match status" value="1"/>
</dbReference>
<dbReference type="GO" id="GO:0003700">
    <property type="term" value="F:DNA-binding transcription factor activity"/>
    <property type="evidence" value="ECO:0007669"/>
    <property type="project" value="InterPro"/>
</dbReference>
<evidence type="ECO:0000259" key="1">
    <source>
        <dbReference type="PROSITE" id="PS50987"/>
    </source>
</evidence>
<dbReference type="PROSITE" id="PS50987">
    <property type="entry name" value="HTH_ARSR_2"/>
    <property type="match status" value="1"/>
</dbReference>
<dbReference type="InterPro" id="IPR050508">
    <property type="entry name" value="Methyltransf_Superfamily"/>
</dbReference>
<name>A0A2A4YYI3_9PROT</name>
<proteinExistence type="predicted"/>
<sequence>MEQILAELRAIAEETRLRIILLLARGELNVKDLTNILGQSQPRVSRHLKLLLDSSLINRHREGSWVYFRLSEKARNHSFVATVIGSVDEEDKLLKRDLTRLNAVKQSRSEEAAKYFASIAENWDSLRKLQISEDKVEAAIAEMLTGKLGNLLDLGTGTGRMLELLSARANLSVGVDLSHEMLSYARAKLEKAGLTNSQVRQGDIFNLPMESGHFDTVIIHQVLHYLDESLSVLKEAARVMAPKAKLLIVDFASHDNEELRSSHSHRRLGFSTEQMAEWAEIAGMKMVKTQSFPPDERMPGAANIQLTVSLWLFERN</sequence>
<dbReference type="InterPro" id="IPR013216">
    <property type="entry name" value="Methyltransf_11"/>
</dbReference>
<dbReference type="PRINTS" id="PR00778">
    <property type="entry name" value="HTHARSR"/>
</dbReference>
<dbReference type="CDD" id="cd02440">
    <property type="entry name" value="AdoMet_MTases"/>
    <property type="match status" value="1"/>
</dbReference>
<dbReference type="CDD" id="cd00090">
    <property type="entry name" value="HTH_ARSR"/>
    <property type="match status" value="1"/>
</dbReference>
<dbReference type="InterPro" id="IPR036390">
    <property type="entry name" value="WH_DNA-bd_sf"/>
</dbReference>
<protein>
    <submittedName>
        <fullName evidence="2">ArsR family transcriptional regulator</fullName>
    </submittedName>
</protein>
<dbReference type="Gene3D" id="1.10.10.10">
    <property type="entry name" value="Winged helix-like DNA-binding domain superfamily/Winged helix DNA-binding domain"/>
    <property type="match status" value="1"/>
</dbReference>
<dbReference type="InterPro" id="IPR036388">
    <property type="entry name" value="WH-like_DNA-bd_sf"/>
</dbReference>
<dbReference type="AlphaFoldDB" id="A0A2A4YYI3"/>
<dbReference type="Gene3D" id="3.40.50.150">
    <property type="entry name" value="Vaccinia Virus protein VP39"/>
    <property type="match status" value="1"/>
</dbReference>
<dbReference type="SUPFAM" id="SSF53335">
    <property type="entry name" value="S-adenosyl-L-methionine-dependent methyltransferases"/>
    <property type="match status" value="1"/>
</dbReference>
<accession>A0A2A4YYI3</accession>
<dbReference type="NCBIfam" id="NF033788">
    <property type="entry name" value="HTH_metalloreg"/>
    <property type="match status" value="1"/>
</dbReference>
<dbReference type="PANTHER" id="PTHR42912">
    <property type="entry name" value="METHYLTRANSFERASE"/>
    <property type="match status" value="1"/>
</dbReference>
<feature type="domain" description="HTH arsR-type" evidence="1">
    <location>
        <begin position="1"/>
        <end position="91"/>
    </location>
</feature>
<comment type="caution">
    <text evidence="2">The sequence shown here is derived from an EMBL/GenBank/DDBJ whole genome shotgun (WGS) entry which is preliminary data.</text>
</comment>
<dbReference type="Pfam" id="PF01022">
    <property type="entry name" value="HTH_5"/>
    <property type="match status" value="1"/>
</dbReference>
<dbReference type="InterPro" id="IPR029063">
    <property type="entry name" value="SAM-dependent_MTases_sf"/>
</dbReference>
<gene>
    <name evidence="2" type="ORF">COB13_10955</name>
</gene>
<dbReference type="SUPFAM" id="SSF46785">
    <property type="entry name" value="Winged helix' DNA-binding domain"/>
    <property type="match status" value="1"/>
</dbReference>